<dbReference type="AlphaFoldDB" id="A0A1I5GAI9"/>
<gene>
    <name evidence="2" type="ORF">SAMN04489757_11858</name>
</gene>
<protein>
    <recommendedName>
        <fullName evidence="1">DUF8091 domain-containing protein</fullName>
    </recommendedName>
</protein>
<dbReference type="EMBL" id="FOWD01000018">
    <property type="protein sequence ID" value="SFO33108.1"/>
    <property type="molecule type" value="Genomic_DNA"/>
</dbReference>
<proteinExistence type="predicted"/>
<evidence type="ECO:0000313" key="3">
    <source>
        <dbReference type="Proteomes" id="UP000198806"/>
    </source>
</evidence>
<sequence>MNQILFQQACDRVINQIKESHEIGTLSEKTIHAVIKNYLAPDTSSHEIKIGNFYADIFNNQEIIEIQTRNFDKLRRKLEVFLELQPVTIVYPIPHIKMLRWVNEETGEISSPRKSPKKGSPYMIFPELYKIKNYLLHPNLKLHIILLDLEEYRLLNGWSKDKKKGSTRSDGIPSKLVEEIYIGDLTEYKKLIPPSLNDNFTTMDFKKVTGLSQKYAFSALNILNYVGAIKKVGKEKQAYLYSR</sequence>
<dbReference type="OrthoDB" id="9778820at2"/>
<feature type="domain" description="DUF8091" evidence="1">
    <location>
        <begin position="29"/>
        <end position="182"/>
    </location>
</feature>
<dbReference type="InterPro" id="IPR058404">
    <property type="entry name" value="DUF8091"/>
</dbReference>
<accession>A0A1I5GAI9</accession>
<dbReference type="RefSeq" id="WP_091687019.1">
    <property type="nucleotide sequence ID" value="NZ_BAABFM010000023.1"/>
</dbReference>
<dbReference type="Proteomes" id="UP000198806">
    <property type="component" value="Unassembled WGS sequence"/>
</dbReference>
<dbReference type="STRING" id="1527.SAMN04489757_11858"/>
<reference evidence="2 3" key="1">
    <citation type="submission" date="2016-10" db="EMBL/GenBank/DDBJ databases">
        <authorList>
            <person name="de Groot N.N."/>
        </authorList>
    </citation>
    <scope>NUCLEOTIDE SEQUENCE [LARGE SCALE GENOMIC DNA]</scope>
    <source>
        <strain evidence="2 3">DSM 1283</strain>
    </source>
</reference>
<evidence type="ECO:0000259" key="1">
    <source>
        <dbReference type="Pfam" id="PF26351"/>
    </source>
</evidence>
<name>A0A1I5GAI9_9FIRM</name>
<keyword evidence="3" id="KW-1185">Reference proteome</keyword>
<organism evidence="2 3">
    <name type="scientific">Anaerocolumna aminovalerica</name>
    <dbReference type="NCBI Taxonomy" id="1527"/>
    <lineage>
        <taxon>Bacteria</taxon>
        <taxon>Bacillati</taxon>
        <taxon>Bacillota</taxon>
        <taxon>Clostridia</taxon>
        <taxon>Lachnospirales</taxon>
        <taxon>Lachnospiraceae</taxon>
        <taxon>Anaerocolumna</taxon>
    </lineage>
</organism>
<evidence type="ECO:0000313" key="2">
    <source>
        <dbReference type="EMBL" id="SFO33108.1"/>
    </source>
</evidence>
<dbReference type="Pfam" id="PF26351">
    <property type="entry name" value="DUF8091"/>
    <property type="match status" value="1"/>
</dbReference>